<feature type="region of interest" description="Disordered" evidence="1">
    <location>
        <begin position="17"/>
        <end position="40"/>
    </location>
</feature>
<accession>A0A7I6N463</accession>
<feature type="compositionally biased region" description="Basic and acidic residues" evidence="1">
    <location>
        <begin position="23"/>
        <end position="34"/>
    </location>
</feature>
<organism evidence="2">
    <name type="scientific">Placozoa sp. H9 HM-2017</name>
    <dbReference type="NCBI Taxonomy" id="2017597"/>
    <lineage>
        <taxon>Eukaryota</taxon>
        <taxon>Metazoa</taxon>
        <taxon>Placozoa</taxon>
    </lineage>
</organism>
<sequence length="112" mass="12363">MAPSYLQLISLYAEKSPAVSGQEFKRKNGGEGEPRGLAPPPFLFRERGLLAGNQKTLLETKEFSFGARRQKKKSRTDRNYIGGTLGNRGARLRTRGPPGAPSAPPFWILFVC</sequence>
<reference evidence="2" key="1">
    <citation type="journal article" date="2020" name="Genome Biol.">
        <title>Mitochondrial genome evolution of placozoans: gene rearrangements and repeat expansions.</title>
        <authorList>
            <person name="Miyazawa H."/>
            <person name="Osigus H.J."/>
            <person name="Rolfes S."/>
            <person name="Kamm K."/>
            <person name="Schierwater B."/>
            <person name="Nakano H."/>
        </authorList>
    </citation>
    <scope>NUCLEOTIDE SEQUENCE</scope>
    <source>
        <strain evidence="2">SKN_5</strain>
    </source>
</reference>
<dbReference type="AlphaFoldDB" id="A0A7I6N463"/>
<proteinExistence type="predicted"/>
<name>A0A7I6N463_9METZ</name>
<feature type="region of interest" description="Disordered" evidence="1">
    <location>
        <begin position="65"/>
        <end position="103"/>
    </location>
</feature>
<evidence type="ECO:0000256" key="1">
    <source>
        <dbReference type="SAM" id="MobiDB-lite"/>
    </source>
</evidence>
<protein>
    <submittedName>
        <fullName evidence="2">Uncharacterized protein</fullName>
    </submittedName>
</protein>
<keyword evidence="2" id="KW-0496">Mitochondrion</keyword>
<dbReference type="EMBL" id="LC460472">
    <property type="protein sequence ID" value="BBI37449.1"/>
    <property type="molecule type" value="Genomic_DNA"/>
</dbReference>
<geneLocation type="mitochondrion" evidence="2"/>
<evidence type="ECO:0000313" key="2">
    <source>
        <dbReference type="EMBL" id="BBI37449.1"/>
    </source>
</evidence>